<proteinExistence type="predicted"/>
<dbReference type="Gene3D" id="2.120.10.80">
    <property type="entry name" value="Kelch-type beta propeller"/>
    <property type="match status" value="1"/>
</dbReference>
<protein>
    <submittedName>
        <fullName evidence="1">Uncharacterized protein</fullName>
    </submittedName>
</protein>
<dbReference type="OrthoDB" id="10251809at2759"/>
<dbReference type="EnsemblMetazoa" id="Aqu2.1.01649_001">
    <property type="protein sequence ID" value="Aqu2.1.01649_001"/>
    <property type="gene ID" value="Aqu2.1.01649"/>
</dbReference>
<dbReference type="InterPro" id="IPR052637">
    <property type="entry name" value="KLHDC3-like"/>
</dbReference>
<organism evidence="1">
    <name type="scientific">Amphimedon queenslandica</name>
    <name type="common">Sponge</name>
    <dbReference type="NCBI Taxonomy" id="400682"/>
    <lineage>
        <taxon>Eukaryota</taxon>
        <taxon>Metazoa</taxon>
        <taxon>Porifera</taxon>
        <taxon>Demospongiae</taxon>
        <taxon>Heteroscleromorpha</taxon>
        <taxon>Haplosclerida</taxon>
        <taxon>Niphatidae</taxon>
        <taxon>Amphimedon</taxon>
    </lineage>
</organism>
<dbReference type="SUPFAM" id="SSF117281">
    <property type="entry name" value="Kelch motif"/>
    <property type="match status" value="1"/>
</dbReference>
<dbReference type="Pfam" id="PF24681">
    <property type="entry name" value="Kelch_KLHDC2_KLHL20_DRC7"/>
    <property type="match status" value="1"/>
</dbReference>
<name>A0A1X7SHY5_AMPQE</name>
<dbReference type="PANTHER" id="PTHR46461">
    <property type="entry name" value="KELCH DOMAIN-CONTAINING PROTEIN 3"/>
    <property type="match status" value="1"/>
</dbReference>
<dbReference type="PANTHER" id="PTHR46461:SF1">
    <property type="entry name" value="KELCH DOMAIN-CONTAINING PROTEIN 3"/>
    <property type="match status" value="1"/>
</dbReference>
<dbReference type="InterPro" id="IPR015915">
    <property type="entry name" value="Kelch-typ_b-propeller"/>
</dbReference>
<reference evidence="1" key="1">
    <citation type="submission" date="2017-05" db="UniProtKB">
        <authorList>
            <consortium name="EnsemblMetazoa"/>
        </authorList>
    </citation>
    <scope>IDENTIFICATION</scope>
</reference>
<accession>A0A1X7SHY5</accession>
<dbReference type="GO" id="GO:0003682">
    <property type="term" value="F:chromatin binding"/>
    <property type="evidence" value="ECO:0007669"/>
    <property type="project" value="InterPro"/>
</dbReference>
<evidence type="ECO:0000313" key="1">
    <source>
        <dbReference type="EnsemblMetazoa" id="Aqu2.1.01649_001"/>
    </source>
</evidence>
<dbReference type="AlphaFoldDB" id="A0A1X7SHY5"/>
<sequence length="180" mass="20291">MASENQLHIRAAHRTVSVGDSLYVWGGDQVGLPRVHDSEEKRRITSNVQHFTPSTGQWITRGTTGAPPLGVRGPCCTAINDQLYYFGGYCGHEKCFHNSITQLDTVSLQWRELEPTDATRSVMRRCDGGMISFEHDGVHHLLMIRGFGSKPVVQLPHYEYTEVSNGKWRTNEHSMYNLSS</sequence>
<dbReference type="GO" id="GO:0005737">
    <property type="term" value="C:cytoplasm"/>
    <property type="evidence" value="ECO:0007669"/>
    <property type="project" value="TreeGrafter"/>
</dbReference>
<dbReference type="InParanoid" id="A0A1X7SHY5"/>